<protein>
    <recommendedName>
        <fullName evidence="2">tRNA(Met) cytidine acetate ligase</fullName>
        <ecNumber evidence="2">6.3.4.-</ecNumber>
    </recommendedName>
</protein>
<gene>
    <name evidence="2" type="primary">tmcAL</name>
    <name evidence="3" type="ORF">H8698_01165</name>
</gene>
<dbReference type="GO" id="GO:0005524">
    <property type="term" value="F:ATP binding"/>
    <property type="evidence" value="ECO:0007669"/>
    <property type="project" value="UniProtKB-KW"/>
</dbReference>
<comment type="caution">
    <text evidence="3">The sequence shown here is derived from an EMBL/GenBank/DDBJ whole genome shotgun (WGS) entry which is preliminary data.</text>
</comment>
<dbReference type="GO" id="GO:0016879">
    <property type="term" value="F:ligase activity, forming carbon-nitrogen bonds"/>
    <property type="evidence" value="ECO:0007669"/>
    <property type="project" value="UniProtKB-UniRule"/>
</dbReference>
<dbReference type="EC" id="6.3.4.-" evidence="2"/>
<dbReference type="InterPro" id="IPR014729">
    <property type="entry name" value="Rossmann-like_a/b/a_fold"/>
</dbReference>
<dbReference type="HAMAP" id="MF_01539">
    <property type="entry name" value="TmcAL"/>
    <property type="match status" value="1"/>
</dbReference>
<comment type="similarity">
    <text evidence="2">Belongs to the TmcAL family.</text>
</comment>
<dbReference type="GO" id="GO:0000049">
    <property type="term" value="F:tRNA binding"/>
    <property type="evidence" value="ECO:0007669"/>
    <property type="project" value="UniProtKB-KW"/>
</dbReference>
<dbReference type="PANTHER" id="PTHR37825:SF1">
    <property type="entry name" value="TRNA(MET) CYTIDINE ACETATE LIGASE"/>
    <property type="match status" value="1"/>
</dbReference>
<keyword evidence="4" id="KW-1185">Reference proteome</keyword>
<keyword evidence="2" id="KW-0436">Ligase</keyword>
<dbReference type="Proteomes" id="UP000611762">
    <property type="component" value="Unassembled WGS sequence"/>
</dbReference>
<comment type="subcellular location">
    <subcellularLocation>
        <location evidence="2">Cytoplasm</location>
    </subcellularLocation>
</comment>
<keyword evidence="2" id="KW-0694">RNA-binding</keyword>
<dbReference type="SUPFAM" id="SSF52374">
    <property type="entry name" value="Nucleotidylyl transferase"/>
    <property type="match status" value="1"/>
</dbReference>
<dbReference type="Pfam" id="PF05636">
    <property type="entry name" value="HIGH_NTase1"/>
    <property type="match status" value="1"/>
</dbReference>
<comment type="caution">
    <text evidence="2">Lacks conserved residue(s) required for the propagation of feature annotation.</text>
</comment>
<keyword evidence="2" id="KW-0067">ATP-binding</keyword>
<keyword evidence="2" id="KW-0963">Cytoplasm</keyword>
<feature type="binding site" evidence="2">
    <location>
        <position position="161"/>
    </location>
    <ligand>
        <name>ATP</name>
        <dbReference type="ChEBI" id="CHEBI:30616"/>
    </ligand>
</feature>
<feature type="binding site" evidence="2">
    <location>
        <position position="186"/>
    </location>
    <ligand>
        <name>ATP</name>
        <dbReference type="ChEBI" id="CHEBI:30616"/>
    </ligand>
</feature>
<evidence type="ECO:0000256" key="1">
    <source>
        <dbReference type="ARBA" id="ARBA00022694"/>
    </source>
</evidence>
<dbReference type="PANTHER" id="PTHR37825">
    <property type="entry name" value="TRNA(MET) CYTIDINE ACETATE LIGASE"/>
    <property type="match status" value="1"/>
</dbReference>
<comment type="function">
    <text evidence="2">Catalyzes the formation of N(4)-acetylcytidine (ac(4)C) at the wobble position of elongator tRNA(Met), using acetate and ATP as substrates. First activates an acetate ion to form acetyladenylate (Ac-AMP) and then transfers the acetyl group to tRNA to form ac(4)C34.</text>
</comment>
<accession>A0A926HXZ0</accession>
<keyword evidence="1 2" id="KW-0819">tRNA processing</keyword>
<feature type="binding site" evidence="2">
    <location>
        <position position="102"/>
    </location>
    <ligand>
        <name>ATP</name>
        <dbReference type="ChEBI" id="CHEBI:30616"/>
    </ligand>
</feature>
<keyword evidence="2" id="KW-0820">tRNA-binding</keyword>
<dbReference type="InterPro" id="IPR008513">
    <property type="entry name" value="tRNA(Met)_cyd_acetate_ligase"/>
</dbReference>
<proteinExistence type="inferred from homology"/>
<name>A0A926HXZ0_9FIRM</name>
<reference evidence="3" key="1">
    <citation type="submission" date="2020-08" db="EMBL/GenBank/DDBJ databases">
        <title>Genome public.</title>
        <authorList>
            <person name="Liu C."/>
            <person name="Sun Q."/>
        </authorList>
    </citation>
    <scope>NUCLEOTIDE SEQUENCE</scope>
    <source>
        <strain evidence="3">H8</strain>
    </source>
</reference>
<sequence length="379" mass="42016">MNIMAVICEYNPFHNGHAYQLKTHRALLRADGVVCLMSGSFVQRGAPAVFDKWTRAKAAIMCGADLVLELPVVYSAQSAMRFAAGAVTLLNELGCVNYLSFGSECGNLQLLQNAEPVVFSDEFARLVCAEMKKGTSYPAARLSAAKNYFPTLSCDLLSSPNNILALEYVHALARLKSAIQPITLKRNDSFASASQIREMMDQGRDISEFVPNKAAFHTTPYDKSVFDQLVSYQFRRETPESLKTIADVSEGLEHRFIKVAKTSFGAEELATQVKTKRYTRTRIDRIIVNTLLGITGADAELPPQYARVLAFNKCGTQILKEMGRTSAIPIITKTADAVSAKDDFWRMFQKDLLATDIYALMTDNKQAGQDFKTSPIYVK</sequence>
<dbReference type="NCBIfam" id="NF010191">
    <property type="entry name" value="PRK13670.1"/>
    <property type="match status" value="1"/>
</dbReference>
<organism evidence="3 4">
    <name type="scientific">Congzhengia minquanensis</name>
    <dbReference type="NCBI Taxonomy" id="2763657"/>
    <lineage>
        <taxon>Bacteria</taxon>
        <taxon>Bacillati</taxon>
        <taxon>Bacillota</taxon>
        <taxon>Clostridia</taxon>
        <taxon>Eubacteriales</taxon>
        <taxon>Oscillospiraceae</taxon>
        <taxon>Congzhengia</taxon>
    </lineage>
</organism>
<dbReference type="GO" id="GO:0006400">
    <property type="term" value="P:tRNA modification"/>
    <property type="evidence" value="ECO:0007669"/>
    <property type="project" value="UniProtKB-UniRule"/>
</dbReference>
<feature type="binding site" evidence="2">
    <location>
        <begin position="7"/>
        <end position="20"/>
    </location>
    <ligand>
        <name>ATP</name>
        <dbReference type="ChEBI" id="CHEBI:30616"/>
    </ligand>
</feature>
<dbReference type="GO" id="GO:0005737">
    <property type="term" value="C:cytoplasm"/>
    <property type="evidence" value="ECO:0007669"/>
    <property type="project" value="UniProtKB-SubCell"/>
</dbReference>
<keyword evidence="2" id="KW-0547">Nucleotide-binding</keyword>
<evidence type="ECO:0000313" key="4">
    <source>
        <dbReference type="Proteomes" id="UP000611762"/>
    </source>
</evidence>
<evidence type="ECO:0000256" key="2">
    <source>
        <dbReference type="HAMAP-Rule" id="MF_01539"/>
    </source>
</evidence>
<comment type="catalytic activity">
    <reaction evidence="2">
        <text>cytidine(34) in elongator tRNA(Met) + acetate + ATP = N(4)-acetylcytidine(34) in elongator tRNA(Met) + AMP + diphosphate</text>
        <dbReference type="Rhea" id="RHEA:58144"/>
        <dbReference type="Rhea" id="RHEA-COMP:10693"/>
        <dbReference type="Rhea" id="RHEA-COMP:10694"/>
        <dbReference type="ChEBI" id="CHEBI:30089"/>
        <dbReference type="ChEBI" id="CHEBI:30616"/>
        <dbReference type="ChEBI" id="CHEBI:33019"/>
        <dbReference type="ChEBI" id="CHEBI:74900"/>
        <dbReference type="ChEBI" id="CHEBI:82748"/>
        <dbReference type="ChEBI" id="CHEBI:456215"/>
    </reaction>
</comment>
<dbReference type="Gene3D" id="3.40.50.620">
    <property type="entry name" value="HUPs"/>
    <property type="match status" value="1"/>
</dbReference>
<dbReference type="AlphaFoldDB" id="A0A926HXZ0"/>
<evidence type="ECO:0000313" key="3">
    <source>
        <dbReference type="EMBL" id="MBC8539585.1"/>
    </source>
</evidence>
<dbReference type="EMBL" id="JACRSU010000001">
    <property type="protein sequence ID" value="MBC8539585.1"/>
    <property type="molecule type" value="Genomic_DNA"/>
</dbReference>